<keyword evidence="5" id="KW-1185">Reference proteome</keyword>
<dbReference type="InterPro" id="IPR005149">
    <property type="entry name" value="Tscrpt_reg_PadR_N"/>
</dbReference>
<name>A0A268EPC4_9BACL</name>
<reference evidence="3 4" key="1">
    <citation type="submission" date="2017-07" db="EMBL/GenBank/DDBJ databases">
        <title>Isolation and whole genome analysis of endospore-forming bacteria from heroin.</title>
        <authorList>
            <person name="Kalinowski J."/>
            <person name="Ahrens B."/>
            <person name="Al-Dilaimi A."/>
            <person name="Winkler A."/>
            <person name="Wibberg D."/>
            <person name="Schleenbecker U."/>
            <person name="Ruckert C."/>
            <person name="Wolfel R."/>
            <person name="Grass G."/>
        </authorList>
    </citation>
    <scope>NUCLEOTIDE SEQUENCE [LARGE SCALE GENOMIC DNA]</scope>
    <source>
        <strain evidence="3 4">7537-G1</strain>
    </source>
</reference>
<evidence type="ECO:0000313" key="5">
    <source>
        <dbReference type="Proteomes" id="UP000435177"/>
    </source>
</evidence>
<comment type="caution">
    <text evidence="3">The sequence shown here is derived from an EMBL/GenBank/DDBJ whole genome shotgun (WGS) entry which is preliminary data.</text>
</comment>
<sequence length="121" mass="13920">MESLHNSDLVRGNIDAFILRVLLDADNYGYQIIKELGIRSGGRFELKEPTLYSSLRRLEQQGLIRSYWGQETQGGRRKYYTLTPDGRERFKVKWQEWQAARAIIDVLIGDGKELASGDGQK</sequence>
<dbReference type="InterPro" id="IPR036390">
    <property type="entry name" value="WH_DNA-bd_sf"/>
</dbReference>
<gene>
    <name evidence="3" type="ORF">CHH67_17015</name>
    <name evidence="2" type="ORF">GNP94_08990</name>
</gene>
<evidence type="ECO:0000313" key="3">
    <source>
        <dbReference type="EMBL" id="PAD74979.1"/>
    </source>
</evidence>
<dbReference type="EMBL" id="NPBY01000049">
    <property type="protein sequence ID" value="PAD74979.1"/>
    <property type="molecule type" value="Genomic_DNA"/>
</dbReference>
<dbReference type="OrthoDB" id="9808017at2"/>
<proteinExistence type="predicted"/>
<evidence type="ECO:0000313" key="4">
    <source>
        <dbReference type="Proteomes" id="UP000215596"/>
    </source>
</evidence>
<feature type="domain" description="Transcription regulator PadR N-terminal" evidence="1">
    <location>
        <begin position="18"/>
        <end position="91"/>
    </location>
</feature>
<dbReference type="RefSeq" id="WP_095266400.1">
    <property type="nucleotide sequence ID" value="NZ_NPBY01000049.1"/>
</dbReference>
<dbReference type="EMBL" id="WOAA01000005">
    <property type="protein sequence ID" value="MUG66147.1"/>
    <property type="molecule type" value="Genomic_DNA"/>
</dbReference>
<dbReference type="Gene3D" id="1.10.10.10">
    <property type="entry name" value="Winged helix-like DNA-binding domain superfamily/Winged helix DNA-binding domain"/>
    <property type="match status" value="1"/>
</dbReference>
<organism evidence="3 4">
    <name type="scientific">Paenibacillus campinasensis</name>
    <dbReference type="NCBI Taxonomy" id="66347"/>
    <lineage>
        <taxon>Bacteria</taxon>
        <taxon>Bacillati</taxon>
        <taxon>Bacillota</taxon>
        <taxon>Bacilli</taxon>
        <taxon>Bacillales</taxon>
        <taxon>Paenibacillaceae</taxon>
        <taxon>Paenibacillus</taxon>
    </lineage>
</organism>
<evidence type="ECO:0000313" key="2">
    <source>
        <dbReference type="EMBL" id="MUG66147.1"/>
    </source>
</evidence>
<dbReference type="SUPFAM" id="SSF46785">
    <property type="entry name" value="Winged helix' DNA-binding domain"/>
    <property type="match status" value="1"/>
</dbReference>
<reference evidence="2 5" key="2">
    <citation type="submission" date="2019-11" db="EMBL/GenBank/DDBJ databases">
        <title>Draft genome sequences of five Paenibacillus species of dairy origin.</title>
        <authorList>
            <person name="Olajide A.M."/>
            <person name="Chen S."/>
            <person name="Lapointe G."/>
        </authorList>
    </citation>
    <scope>NUCLEOTIDE SEQUENCE [LARGE SCALE GENOMIC DNA]</scope>
    <source>
        <strain evidence="2 5">3CS1</strain>
    </source>
</reference>
<dbReference type="PANTHER" id="PTHR33169:SF14">
    <property type="entry name" value="TRANSCRIPTIONAL REGULATOR RV3488"/>
    <property type="match status" value="1"/>
</dbReference>
<accession>A0A268EPC4</accession>
<dbReference type="Pfam" id="PF03551">
    <property type="entry name" value="PadR"/>
    <property type="match status" value="1"/>
</dbReference>
<dbReference type="InterPro" id="IPR036388">
    <property type="entry name" value="WH-like_DNA-bd_sf"/>
</dbReference>
<evidence type="ECO:0000259" key="1">
    <source>
        <dbReference type="Pfam" id="PF03551"/>
    </source>
</evidence>
<dbReference type="AlphaFoldDB" id="A0A268EPC4"/>
<dbReference type="PANTHER" id="PTHR33169">
    <property type="entry name" value="PADR-FAMILY TRANSCRIPTIONAL REGULATOR"/>
    <property type="match status" value="1"/>
</dbReference>
<dbReference type="Proteomes" id="UP000435177">
    <property type="component" value="Unassembled WGS sequence"/>
</dbReference>
<dbReference type="InterPro" id="IPR052509">
    <property type="entry name" value="Metal_resp_DNA-bind_regulator"/>
</dbReference>
<protein>
    <submittedName>
        <fullName evidence="3">PadR family transcriptional regulator</fullName>
    </submittedName>
</protein>
<dbReference type="Proteomes" id="UP000215596">
    <property type="component" value="Unassembled WGS sequence"/>
</dbReference>